<evidence type="ECO:0000313" key="1">
    <source>
        <dbReference type="EMBL" id="TYR99491.1"/>
    </source>
</evidence>
<dbReference type="Proteomes" id="UP000325182">
    <property type="component" value="Unassembled WGS sequence"/>
</dbReference>
<accession>A0A5D4MCZ5</accession>
<dbReference type="EMBL" id="VTEG01000005">
    <property type="protein sequence ID" value="TYR99491.1"/>
    <property type="molecule type" value="Genomic_DNA"/>
</dbReference>
<reference evidence="1 2" key="1">
    <citation type="submission" date="2019-08" db="EMBL/GenBank/DDBJ databases">
        <title>Bacillus genomes from the desert of Cuatro Cienegas, Coahuila.</title>
        <authorList>
            <person name="Olmedo-Alvarez G."/>
        </authorList>
    </citation>
    <scope>NUCLEOTIDE SEQUENCE [LARGE SCALE GENOMIC DNA]</scope>
    <source>
        <strain evidence="1 2">CH128b_4D</strain>
    </source>
</reference>
<dbReference type="AlphaFoldDB" id="A0A5D4MCZ5"/>
<protein>
    <submittedName>
        <fullName evidence="1">Uncharacterized protein</fullName>
    </submittedName>
</protein>
<gene>
    <name evidence="1" type="ORF">FZC84_09620</name>
</gene>
<name>A0A5D4MCZ5_9BACI</name>
<sequence length="76" mass="8931">MEEIENIYKCEGCQRILPWVYPLSPFIDSPSFAIFNLTAGPQQVDLVEKVNEHIYKFRLFCNLCGYTNIFTYDTQD</sequence>
<evidence type="ECO:0000313" key="2">
    <source>
        <dbReference type="Proteomes" id="UP000325182"/>
    </source>
</evidence>
<organism evidence="1 2">
    <name type="scientific">Rossellomorea vietnamensis</name>
    <dbReference type="NCBI Taxonomy" id="218284"/>
    <lineage>
        <taxon>Bacteria</taxon>
        <taxon>Bacillati</taxon>
        <taxon>Bacillota</taxon>
        <taxon>Bacilli</taxon>
        <taxon>Bacillales</taxon>
        <taxon>Bacillaceae</taxon>
        <taxon>Rossellomorea</taxon>
    </lineage>
</organism>
<comment type="caution">
    <text evidence="1">The sequence shown here is derived from an EMBL/GenBank/DDBJ whole genome shotgun (WGS) entry which is preliminary data.</text>
</comment>
<proteinExistence type="predicted"/>
<dbReference type="RefSeq" id="WP_113926620.1">
    <property type="nucleotide sequence ID" value="NZ_VTEG01000005.1"/>
</dbReference>